<accession>A0AAD7FSX4</accession>
<evidence type="ECO:0000256" key="3">
    <source>
        <dbReference type="SAM" id="Phobius"/>
    </source>
</evidence>
<dbReference type="Proteomes" id="UP001221142">
    <property type="component" value="Unassembled WGS sequence"/>
</dbReference>
<keyword evidence="3" id="KW-0812">Transmembrane</keyword>
<evidence type="ECO:0000313" key="5">
    <source>
        <dbReference type="Proteomes" id="UP001221142"/>
    </source>
</evidence>
<evidence type="ECO:0000256" key="2">
    <source>
        <dbReference type="ARBA" id="ARBA00035112"/>
    </source>
</evidence>
<reference evidence="4" key="1">
    <citation type="submission" date="2023-03" db="EMBL/GenBank/DDBJ databases">
        <title>Massive genome expansion in bonnet fungi (Mycena s.s.) driven by repeated elements and novel gene families across ecological guilds.</title>
        <authorList>
            <consortium name="Lawrence Berkeley National Laboratory"/>
            <person name="Harder C.B."/>
            <person name="Miyauchi S."/>
            <person name="Viragh M."/>
            <person name="Kuo A."/>
            <person name="Thoen E."/>
            <person name="Andreopoulos B."/>
            <person name="Lu D."/>
            <person name="Skrede I."/>
            <person name="Drula E."/>
            <person name="Henrissat B."/>
            <person name="Morin E."/>
            <person name="Kohler A."/>
            <person name="Barry K."/>
            <person name="LaButti K."/>
            <person name="Morin E."/>
            <person name="Salamov A."/>
            <person name="Lipzen A."/>
            <person name="Mereny Z."/>
            <person name="Hegedus B."/>
            <person name="Baldrian P."/>
            <person name="Stursova M."/>
            <person name="Weitz H."/>
            <person name="Taylor A."/>
            <person name="Grigoriev I.V."/>
            <person name="Nagy L.G."/>
            <person name="Martin F."/>
            <person name="Kauserud H."/>
        </authorList>
    </citation>
    <scope>NUCLEOTIDE SEQUENCE</scope>
    <source>
        <strain evidence="4">9284</strain>
    </source>
</reference>
<keyword evidence="3" id="KW-0472">Membrane</keyword>
<dbReference type="Pfam" id="PF11807">
    <property type="entry name" value="UstYa"/>
    <property type="match status" value="1"/>
</dbReference>
<organism evidence="4 5">
    <name type="scientific">Roridomyces roridus</name>
    <dbReference type="NCBI Taxonomy" id="1738132"/>
    <lineage>
        <taxon>Eukaryota</taxon>
        <taxon>Fungi</taxon>
        <taxon>Dikarya</taxon>
        <taxon>Basidiomycota</taxon>
        <taxon>Agaricomycotina</taxon>
        <taxon>Agaricomycetes</taxon>
        <taxon>Agaricomycetidae</taxon>
        <taxon>Agaricales</taxon>
        <taxon>Marasmiineae</taxon>
        <taxon>Mycenaceae</taxon>
        <taxon>Roridomyces</taxon>
    </lineage>
</organism>
<comment type="similarity">
    <text evidence="2">Belongs to the ustYa family.</text>
</comment>
<dbReference type="InterPro" id="IPR021765">
    <property type="entry name" value="UstYa-like"/>
</dbReference>
<gene>
    <name evidence="4" type="ORF">FB45DRAFT_899814</name>
</gene>
<dbReference type="PANTHER" id="PTHR33365">
    <property type="entry name" value="YALI0B05434P"/>
    <property type="match status" value="1"/>
</dbReference>
<feature type="transmembrane region" description="Helical" evidence="3">
    <location>
        <begin position="25"/>
        <end position="46"/>
    </location>
</feature>
<comment type="pathway">
    <text evidence="1">Mycotoxin biosynthesis.</text>
</comment>
<dbReference type="EMBL" id="JARKIF010000004">
    <property type="protein sequence ID" value="KAJ7641268.1"/>
    <property type="molecule type" value="Genomic_DNA"/>
</dbReference>
<evidence type="ECO:0008006" key="6">
    <source>
        <dbReference type="Google" id="ProtNLM"/>
    </source>
</evidence>
<sequence length="234" mass="26838">MVNGKYEYDPLPSADSEAKKRRFDLFRVLLSVSLLLNVGLALGWILNSTRSSPQFASYSPAQAAIGYKVVKFHRGLRDDLPIYERPPSPEGDQAWGLLYEYALSRIPKSEAVKLTNKTWPILDEPGNYIIALDVFHQLHCLDLVRQQLELHHSNTRNYTGQSMPHLRHCIGAIRQALMCHADTTPIIWQWSDRLKEAEQLDDILHSCKDFDRIQDWARQRSVGLLPDLTVYLEG</sequence>
<comment type="caution">
    <text evidence="4">The sequence shown here is derived from an EMBL/GenBank/DDBJ whole genome shotgun (WGS) entry which is preliminary data.</text>
</comment>
<protein>
    <recommendedName>
        <fullName evidence="6">Cyclochlorotine biosynthesis protein O</fullName>
    </recommendedName>
</protein>
<dbReference type="AlphaFoldDB" id="A0AAD7FSX4"/>
<proteinExistence type="inferred from homology"/>
<keyword evidence="3" id="KW-1133">Transmembrane helix</keyword>
<dbReference type="PANTHER" id="PTHR33365:SF4">
    <property type="entry name" value="CYCLOCHLOROTINE BIOSYNTHESIS PROTEIN O"/>
    <property type="match status" value="1"/>
</dbReference>
<name>A0AAD7FSX4_9AGAR</name>
<keyword evidence="5" id="KW-1185">Reference proteome</keyword>
<evidence type="ECO:0000256" key="1">
    <source>
        <dbReference type="ARBA" id="ARBA00004685"/>
    </source>
</evidence>
<dbReference type="GO" id="GO:0043386">
    <property type="term" value="P:mycotoxin biosynthetic process"/>
    <property type="evidence" value="ECO:0007669"/>
    <property type="project" value="InterPro"/>
</dbReference>
<evidence type="ECO:0000313" key="4">
    <source>
        <dbReference type="EMBL" id="KAJ7641268.1"/>
    </source>
</evidence>